<reference evidence="8" key="1">
    <citation type="submission" date="2021-11" db="EMBL/GenBank/DDBJ databases">
        <title>Description of a new species Pelosinus isolated from the bottom sediments of Lake Baikal.</title>
        <authorList>
            <person name="Zakharyuk A."/>
        </authorList>
    </citation>
    <scope>NUCLEOTIDE SEQUENCE</scope>
    <source>
        <strain evidence="8">Bkl1</strain>
    </source>
</reference>
<keyword evidence="6" id="KW-1133">Transmembrane helix</keyword>
<keyword evidence="6" id="KW-0812">Transmembrane</keyword>
<feature type="domain" description="4Fe-4S ferredoxin-type" evidence="7">
    <location>
        <begin position="263"/>
        <end position="293"/>
    </location>
</feature>
<evidence type="ECO:0000313" key="9">
    <source>
        <dbReference type="Proteomes" id="UP001165492"/>
    </source>
</evidence>
<dbReference type="Pfam" id="PF13183">
    <property type="entry name" value="Fer4_8"/>
    <property type="match status" value="1"/>
</dbReference>
<dbReference type="InterPro" id="IPR036197">
    <property type="entry name" value="NarG-like_sf"/>
</dbReference>
<feature type="transmembrane region" description="Helical" evidence="6">
    <location>
        <begin position="103"/>
        <end position="124"/>
    </location>
</feature>
<evidence type="ECO:0000313" key="8">
    <source>
        <dbReference type="EMBL" id="MCC5468327.1"/>
    </source>
</evidence>
<keyword evidence="2" id="KW-0479">Metal-binding</keyword>
<evidence type="ECO:0000256" key="2">
    <source>
        <dbReference type="ARBA" id="ARBA00022723"/>
    </source>
</evidence>
<dbReference type="Proteomes" id="UP001165492">
    <property type="component" value="Unassembled WGS sequence"/>
</dbReference>
<dbReference type="EMBL" id="JAJHJB010000059">
    <property type="protein sequence ID" value="MCC5468327.1"/>
    <property type="molecule type" value="Genomic_DNA"/>
</dbReference>
<dbReference type="Gene3D" id="1.10.1060.10">
    <property type="entry name" value="Alpha-helical ferredoxin"/>
    <property type="match status" value="1"/>
</dbReference>
<keyword evidence="5" id="KW-0411">Iron-sulfur</keyword>
<feature type="transmembrane region" description="Helical" evidence="6">
    <location>
        <begin position="136"/>
        <end position="157"/>
    </location>
</feature>
<keyword evidence="6" id="KW-0472">Membrane</keyword>
<dbReference type="PROSITE" id="PS51379">
    <property type="entry name" value="4FE4S_FER_2"/>
    <property type="match status" value="1"/>
</dbReference>
<dbReference type="PANTHER" id="PTHR43255:SF1">
    <property type="entry name" value="IRON-SULFUR-BINDING OXIDOREDUCTASE FADF-RELATED"/>
    <property type="match status" value="1"/>
</dbReference>
<organism evidence="8 9">
    <name type="scientific">Pelosinus baikalensis</name>
    <dbReference type="NCBI Taxonomy" id="2892015"/>
    <lineage>
        <taxon>Bacteria</taxon>
        <taxon>Bacillati</taxon>
        <taxon>Bacillota</taxon>
        <taxon>Negativicutes</taxon>
        <taxon>Selenomonadales</taxon>
        <taxon>Sporomusaceae</taxon>
        <taxon>Pelosinus</taxon>
    </lineage>
</organism>
<dbReference type="InterPro" id="IPR017900">
    <property type="entry name" value="4Fe4S_Fe_S_CS"/>
</dbReference>
<keyword evidence="4" id="KW-0408">Iron</keyword>
<feature type="transmembrane region" description="Helical" evidence="6">
    <location>
        <begin position="69"/>
        <end position="91"/>
    </location>
</feature>
<evidence type="ECO:0000256" key="6">
    <source>
        <dbReference type="SAM" id="Phobius"/>
    </source>
</evidence>
<sequence>MVKILIFLAWMCSTFGFMTYMIFRRYKNTLHGKPDNRYDRIGDRLKYFLTNVVGQDKVMQDPISGLSHVMIMWGFIVLGFGALNLAVEGLFGIPVPFIGDNPIFIGLKELFLLLVYIGVIVAVLRRTVLKPDRIENSAEAFIILGLISLIVTGDLLYNGANFALGENTGIRDAAFFANFVSGLLVGNSPESLHRLATVAWWIHFLAMGLMGVLIPGSKHLHLAFAPANAIWHTLRPSGSLTTVDFEDETVESFGVNKLEEFTWKQLFDTYTCVRCGRCTEQCPAFQTGKPLDPRALHVVLRAHMEEKIPLLEKLKASGDQKPEFTEVQQAILDKMIIDGVFSEEFIWSCTTCRACEQACPVSNEHMQKIIDLRRYMVMTEAKMPKDVQNVLNCYKSGNPWKLPRGSRGDWMKDLDVPAWSKGTEYLLYVGCAGAYDERAKQVSTALVKVLQAAGVNFGVLGSDEPCCGETIRRMGNEYEFQSLAEGNVELFKTLTVKKIITLCPHCFNSLRNDYPDFGGEFEVIHHSELLAELIRSGKIKANGSFSAKVVYHDACYLGRYNDVFDAPRTVLQAVPGISLTEMGRNRKNAFCCGAGGGRNWMEEETGHGRQRINEVRAKEALETGAEVIATACPYCLTMIMDGTKADNAKEQSRTLDIAEILAHSLEGSLKK</sequence>
<keyword evidence="3" id="KW-0560">Oxidoreductase</keyword>
<feature type="transmembrane region" description="Helical" evidence="6">
    <location>
        <begin position="198"/>
        <end position="216"/>
    </location>
</feature>
<evidence type="ECO:0000256" key="1">
    <source>
        <dbReference type="ARBA" id="ARBA00022485"/>
    </source>
</evidence>
<dbReference type="PANTHER" id="PTHR43255">
    <property type="entry name" value="IRON-SULFUR-BINDING OXIDOREDUCTASE FADF-RELATED-RELATED"/>
    <property type="match status" value="1"/>
</dbReference>
<dbReference type="InterPro" id="IPR009051">
    <property type="entry name" value="Helical_ferredxn"/>
</dbReference>
<dbReference type="Gene3D" id="1.20.950.20">
    <property type="entry name" value="Transmembrane di-heme cytochromes, Chain C"/>
    <property type="match status" value="1"/>
</dbReference>
<keyword evidence="1" id="KW-0004">4Fe-4S</keyword>
<keyword evidence="9" id="KW-1185">Reference proteome</keyword>
<feature type="transmembrane region" description="Helical" evidence="6">
    <location>
        <begin position="6"/>
        <end position="23"/>
    </location>
</feature>
<evidence type="ECO:0000256" key="5">
    <source>
        <dbReference type="ARBA" id="ARBA00023014"/>
    </source>
</evidence>
<name>A0ABS8HZE0_9FIRM</name>
<evidence type="ECO:0000259" key="7">
    <source>
        <dbReference type="PROSITE" id="PS51379"/>
    </source>
</evidence>
<evidence type="ECO:0000256" key="3">
    <source>
        <dbReference type="ARBA" id="ARBA00023002"/>
    </source>
</evidence>
<feature type="transmembrane region" description="Helical" evidence="6">
    <location>
        <begin position="169"/>
        <end position="186"/>
    </location>
</feature>
<dbReference type="Pfam" id="PF02754">
    <property type="entry name" value="CCG"/>
    <property type="match status" value="2"/>
</dbReference>
<protein>
    <submittedName>
        <fullName evidence="8">(Fe-S)-binding protein</fullName>
    </submittedName>
</protein>
<dbReference type="SUPFAM" id="SSF103501">
    <property type="entry name" value="Respiratory nitrate reductase 1 gamma chain"/>
    <property type="match status" value="1"/>
</dbReference>
<dbReference type="InterPro" id="IPR017896">
    <property type="entry name" value="4Fe4S_Fe-S-bd"/>
</dbReference>
<evidence type="ECO:0000256" key="4">
    <source>
        <dbReference type="ARBA" id="ARBA00023004"/>
    </source>
</evidence>
<gene>
    <name evidence="8" type="ORF">LMF89_23605</name>
</gene>
<dbReference type="RefSeq" id="WP_229537188.1">
    <property type="nucleotide sequence ID" value="NZ_JAJHJB010000059.1"/>
</dbReference>
<comment type="caution">
    <text evidence="8">The sequence shown here is derived from an EMBL/GenBank/DDBJ whole genome shotgun (WGS) entry which is preliminary data.</text>
</comment>
<proteinExistence type="predicted"/>
<dbReference type="SUPFAM" id="SSF46548">
    <property type="entry name" value="alpha-helical ferredoxin"/>
    <property type="match status" value="1"/>
</dbReference>
<dbReference type="InterPro" id="IPR004017">
    <property type="entry name" value="Cys_rich_dom"/>
</dbReference>
<dbReference type="PROSITE" id="PS00198">
    <property type="entry name" value="4FE4S_FER_1"/>
    <property type="match status" value="1"/>
</dbReference>
<accession>A0ABS8HZE0</accession>
<dbReference type="InterPro" id="IPR051460">
    <property type="entry name" value="HdrC_iron-sulfur_subunit"/>
</dbReference>